<feature type="signal peptide" evidence="3">
    <location>
        <begin position="1"/>
        <end position="27"/>
    </location>
</feature>
<dbReference type="RefSeq" id="WP_115715809.1">
    <property type="nucleotide sequence ID" value="NZ_AP019695.1"/>
</dbReference>
<sequence length="459" mass="50979">MKKWKLGALMFLVFMFAVSPSASILQAYDFEGNEEEWLNRCSTAQSSQSGAQACEAFKKYYAGQEKELKKEISSLDRQIDKIGNDIEKLNGALKTQEKLIASINKKIEINEANINKINSEIKILDEKILKLQKSIDERNKIIKDRMKDDQAYIGTNMSLEIVMGAQDLTDMVRKMDGLRRIDEADQKEIKIILEEKEKQDLQKKEQVRLKEEQEKTKEDNVKQKKQAEQVKKQKQELIKKFREQEAALDEKMRSVKVDLSTIQDNIISISSGFDFSGNATLAKPVNGSISAHSFYYPDGSVHLGLDVAVPLLTPIYAPGNGIILYADNPVSTNSGYIGNTSGYPSGTGNSIHMLTQANGTTYALSFFHMAQENFAVRAGQSVKKGQLLGLSGNTGNTTGPHCHLEVINLGKMSIAQAVSQFQATADFSWGNGWGNTGLSGICDVKGAPCREHPEKIYGY</sequence>
<dbReference type="SUPFAM" id="SSF51261">
    <property type="entry name" value="Duplicated hybrid motif"/>
    <property type="match status" value="1"/>
</dbReference>
<feature type="domain" description="Peptidoglycan hydrolase PcsB coiled-coil" evidence="5">
    <location>
        <begin position="129"/>
        <end position="197"/>
    </location>
</feature>
<feature type="domain" description="M23ase beta-sheet core" evidence="4">
    <location>
        <begin position="301"/>
        <end position="410"/>
    </location>
</feature>
<feature type="coiled-coil region" evidence="2">
    <location>
        <begin position="184"/>
        <end position="254"/>
    </location>
</feature>
<dbReference type="InterPro" id="IPR057309">
    <property type="entry name" value="PcsB_CC"/>
</dbReference>
<dbReference type="Pfam" id="PF24568">
    <property type="entry name" value="CC_PcsB"/>
    <property type="match status" value="1"/>
</dbReference>
<keyword evidence="2" id="KW-0175">Coiled coil</keyword>
<dbReference type="CDD" id="cd12797">
    <property type="entry name" value="M23_peptidase"/>
    <property type="match status" value="1"/>
</dbReference>
<keyword evidence="1 3" id="KW-0732">Signal</keyword>
<evidence type="ECO:0000313" key="6">
    <source>
        <dbReference type="EMBL" id="BBK23577.1"/>
    </source>
</evidence>
<dbReference type="GO" id="GO:0004222">
    <property type="term" value="F:metalloendopeptidase activity"/>
    <property type="evidence" value="ECO:0007669"/>
    <property type="project" value="TreeGrafter"/>
</dbReference>
<reference evidence="7" key="1">
    <citation type="submission" date="2019-05" db="EMBL/GenBank/DDBJ databases">
        <title>Complete genome sequencing of Absiella argi strain JCM 30884.</title>
        <authorList>
            <person name="Sakamoto M."/>
            <person name="Murakami T."/>
            <person name="Mori H."/>
        </authorList>
    </citation>
    <scope>NUCLEOTIDE SEQUENCE [LARGE SCALE GENOMIC DNA]</scope>
    <source>
        <strain evidence="7">JCM 30884</strain>
    </source>
</reference>
<dbReference type="EMBL" id="AP019695">
    <property type="protein sequence ID" value="BBK23577.1"/>
    <property type="molecule type" value="Genomic_DNA"/>
</dbReference>
<evidence type="ECO:0000259" key="4">
    <source>
        <dbReference type="Pfam" id="PF01551"/>
    </source>
</evidence>
<evidence type="ECO:0000256" key="1">
    <source>
        <dbReference type="ARBA" id="ARBA00022729"/>
    </source>
</evidence>
<evidence type="ECO:0000313" key="7">
    <source>
        <dbReference type="Proteomes" id="UP000464754"/>
    </source>
</evidence>
<protein>
    <submittedName>
        <fullName evidence="6">Uncharacterized protein</fullName>
    </submittedName>
</protein>
<gene>
    <name evidence="6" type="ORF">Aargi30884_24800</name>
</gene>
<keyword evidence="7" id="KW-1185">Reference proteome</keyword>
<dbReference type="Pfam" id="PF01551">
    <property type="entry name" value="Peptidase_M23"/>
    <property type="match status" value="1"/>
</dbReference>
<dbReference type="AlphaFoldDB" id="A0A6N4TLH5"/>
<dbReference type="KEGG" id="aarg:Aargi30884_24800"/>
<dbReference type="InterPro" id="IPR050570">
    <property type="entry name" value="Cell_wall_metabolism_enzyme"/>
</dbReference>
<dbReference type="Proteomes" id="UP000464754">
    <property type="component" value="Chromosome"/>
</dbReference>
<proteinExistence type="predicted"/>
<organism evidence="6 7">
    <name type="scientific">Amedibacterium intestinale</name>
    <dbReference type="NCBI Taxonomy" id="2583452"/>
    <lineage>
        <taxon>Bacteria</taxon>
        <taxon>Bacillati</taxon>
        <taxon>Bacillota</taxon>
        <taxon>Erysipelotrichia</taxon>
        <taxon>Erysipelotrichales</taxon>
        <taxon>Erysipelotrichaceae</taxon>
        <taxon>Amedibacterium</taxon>
    </lineage>
</organism>
<name>A0A6N4TLH5_9FIRM</name>
<dbReference type="PANTHER" id="PTHR21666:SF270">
    <property type="entry name" value="MUREIN HYDROLASE ACTIVATOR ENVC"/>
    <property type="match status" value="1"/>
</dbReference>
<feature type="chain" id="PRO_5026854243" evidence="3">
    <location>
        <begin position="28"/>
        <end position="459"/>
    </location>
</feature>
<dbReference type="PANTHER" id="PTHR21666">
    <property type="entry name" value="PEPTIDASE-RELATED"/>
    <property type="match status" value="1"/>
</dbReference>
<accession>A0A6N4TLH5</accession>
<evidence type="ECO:0000259" key="5">
    <source>
        <dbReference type="Pfam" id="PF24568"/>
    </source>
</evidence>
<feature type="coiled-coil region" evidence="2">
    <location>
        <begin position="65"/>
        <end position="134"/>
    </location>
</feature>
<dbReference type="Gene3D" id="6.10.250.3150">
    <property type="match status" value="1"/>
</dbReference>
<dbReference type="Gene3D" id="2.70.70.10">
    <property type="entry name" value="Glucose Permease (Domain IIA)"/>
    <property type="match status" value="1"/>
</dbReference>
<dbReference type="InterPro" id="IPR011055">
    <property type="entry name" value="Dup_hybrid_motif"/>
</dbReference>
<evidence type="ECO:0000256" key="2">
    <source>
        <dbReference type="SAM" id="Coils"/>
    </source>
</evidence>
<evidence type="ECO:0000256" key="3">
    <source>
        <dbReference type="SAM" id="SignalP"/>
    </source>
</evidence>
<dbReference type="InterPro" id="IPR016047">
    <property type="entry name" value="M23ase_b-sheet_dom"/>
</dbReference>